<reference evidence="4" key="2">
    <citation type="submission" date="2023-04" db="EMBL/GenBank/DDBJ databases">
        <title>'Rhodoalgimonas zhirmunskyi' gen. nov., isolated from a red alga.</title>
        <authorList>
            <person name="Nedashkovskaya O.I."/>
            <person name="Otstavnykh N.Y."/>
            <person name="Bystritskaya E.P."/>
            <person name="Balabanova L.A."/>
            <person name="Isaeva M.P."/>
        </authorList>
    </citation>
    <scope>NUCLEOTIDE SEQUENCE</scope>
    <source>
        <strain evidence="4">10Alg 79</strain>
    </source>
</reference>
<dbReference type="RefSeq" id="WP_317624967.1">
    <property type="nucleotide sequence ID" value="NZ_JANFFA010000001.1"/>
</dbReference>
<dbReference type="PANTHER" id="PTHR43428:SF1">
    <property type="entry name" value="ARSENATE REDUCTASE"/>
    <property type="match status" value="1"/>
</dbReference>
<keyword evidence="1" id="KW-0059">Arsenical resistance</keyword>
<dbReference type="SMART" id="SM00418">
    <property type="entry name" value="HTH_ARSR"/>
    <property type="match status" value="1"/>
</dbReference>
<evidence type="ECO:0000259" key="3">
    <source>
        <dbReference type="PROSITE" id="PS50987"/>
    </source>
</evidence>
<feature type="region of interest" description="Disordered" evidence="2">
    <location>
        <begin position="103"/>
        <end position="129"/>
    </location>
</feature>
<dbReference type="PROSITE" id="PS50987">
    <property type="entry name" value="HTH_ARSR_2"/>
    <property type="match status" value="1"/>
</dbReference>
<dbReference type="Pfam" id="PF01451">
    <property type="entry name" value="LMWPc"/>
    <property type="match status" value="1"/>
</dbReference>
<dbReference type="CDD" id="cd00090">
    <property type="entry name" value="HTH_ARSR"/>
    <property type="match status" value="1"/>
</dbReference>
<sequence>MEQVIPNRLATLGHPQRLALYRLLMRRYPDRVPATELAQALGLKPNTLSSYISALMQAGLVTRERIGTSLRYGIDMEIARETFDYLLLDCCRGRPELCALHARPDPALPNPNLPKADLPTPDLPNANGAPPMTDRKYNVLFICTGNSARSIFAETLLRDEAGERFNAYSAGTNPHSELNPFALTVLHQKGHDISALSSKNLSVFQGDDAPKFDFVFTVCNQAANEECPAWSGQPISAHWGMPDPVKAEGTDAEKTLAFQQAYGALRNRIRAFTALPLDQLDKISLQRAIDDIARTNTGEQA</sequence>
<dbReference type="CDD" id="cd16345">
    <property type="entry name" value="LMWP_ArsC"/>
    <property type="match status" value="1"/>
</dbReference>
<dbReference type="Proteomes" id="UP001227162">
    <property type="component" value="Unassembled WGS sequence"/>
</dbReference>
<dbReference type="AlphaFoldDB" id="A0AAJ1U7Z1"/>
<dbReference type="GO" id="GO:0003700">
    <property type="term" value="F:DNA-binding transcription factor activity"/>
    <property type="evidence" value="ECO:0007669"/>
    <property type="project" value="InterPro"/>
</dbReference>
<protein>
    <submittedName>
        <fullName evidence="4">Helix-turn-helix domain-containing protein</fullName>
    </submittedName>
</protein>
<dbReference type="Gene3D" id="3.40.50.2300">
    <property type="match status" value="1"/>
</dbReference>
<accession>A0AAJ1U7Z1</accession>
<dbReference type="Gene3D" id="1.10.10.10">
    <property type="entry name" value="Winged helix-like DNA-binding domain superfamily/Winged helix DNA-binding domain"/>
    <property type="match status" value="1"/>
</dbReference>
<dbReference type="EMBL" id="JANFFA010000001">
    <property type="protein sequence ID" value="MDQ2093375.1"/>
    <property type="molecule type" value="Genomic_DNA"/>
</dbReference>
<evidence type="ECO:0000313" key="4">
    <source>
        <dbReference type="EMBL" id="MDQ2093375.1"/>
    </source>
</evidence>
<dbReference type="InterPro" id="IPR036390">
    <property type="entry name" value="WH_DNA-bd_sf"/>
</dbReference>
<dbReference type="InterPro" id="IPR036196">
    <property type="entry name" value="Ptyr_pPase_sf"/>
</dbReference>
<dbReference type="PANTHER" id="PTHR43428">
    <property type="entry name" value="ARSENATE REDUCTASE"/>
    <property type="match status" value="1"/>
</dbReference>
<dbReference type="InterPro" id="IPR011991">
    <property type="entry name" value="ArsR-like_HTH"/>
</dbReference>
<proteinExistence type="predicted"/>
<evidence type="ECO:0000313" key="5">
    <source>
        <dbReference type="Proteomes" id="UP001227162"/>
    </source>
</evidence>
<feature type="domain" description="HTH arsR-type" evidence="3">
    <location>
        <begin position="1"/>
        <end position="94"/>
    </location>
</feature>
<gene>
    <name evidence="4" type="ORF">NOI20_04575</name>
</gene>
<evidence type="ECO:0000256" key="1">
    <source>
        <dbReference type="ARBA" id="ARBA00022849"/>
    </source>
</evidence>
<evidence type="ECO:0000256" key="2">
    <source>
        <dbReference type="SAM" id="MobiDB-lite"/>
    </source>
</evidence>
<reference evidence="4" key="1">
    <citation type="submission" date="2022-07" db="EMBL/GenBank/DDBJ databases">
        <authorList>
            <person name="Otstavnykh N."/>
            <person name="Isaeva M."/>
            <person name="Bystritskaya E."/>
        </authorList>
    </citation>
    <scope>NUCLEOTIDE SEQUENCE</scope>
    <source>
        <strain evidence="4">10Alg 79</strain>
    </source>
</reference>
<dbReference type="InterPro" id="IPR036388">
    <property type="entry name" value="WH-like_DNA-bd_sf"/>
</dbReference>
<dbReference type="SUPFAM" id="SSF52788">
    <property type="entry name" value="Phosphotyrosine protein phosphatases I"/>
    <property type="match status" value="1"/>
</dbReference>
<keyword evidence="5" id="KW-1185">Reference proteome</keyword>
<dbReference type="SUPFAM" id="SSF46785">
    <property type="entry name" value="Winged helix' DNA-binding domain"/>
    <property type="match status" value="1"/>
</dbReference>
<comment type="caution">
    <text evidence="4">The sequence shown here is derived from an EMBL/GenBank/DDBJ whole genome shotgun (WGS) entry which is preliminary data.</text>
</comment>
<dbReference type="SMART" id="SM00226">
    <property type="entry name" value="LMWPc"/>
    <property type="match status" value="1"/>
</dbReference>
<dbReference type="GO" id="GO:0046685">
    <property type="term" value="P:response to arsenic-containing substance"/>
    <property type="evidence" value="ECO:0007669"/>
    <property type="project" value="UniProtKB-KW"/>
</dbReference>
<name>A0AAJ1U7Z1_9RHOB</name>
<dbReference type="InterPro" id="IPR023485">
    <property type="entry name" value="Ptyr_pPase"/>
</dbReference>
<dbReference type="Pfam" id="PF12840">
    <property type="entry name" value="HTH_20"/>
    <property type="match status" value="1"/>
</dbReference>
<organism evidence="4 5">
    <name type="scientific">Rhodalgimonas zhirmunskyi</name>
    <dbReference type="NCBI Taxonomy" id="2964767"/>
    <lineage>
        <taxon>Bacteria</taxon>
        <taxon>Pseudomonadati</taxon>
        <taxon>Pseudomonadota</taxon>
        <taxon>Alphaproteobacteria</taxon>
        <taxon>Rhodobacterales</taxon>
        <taxon>Roseobacteraceae</taxon>
        <taxon>Rhodalgimonas</taxon>
    </lineage>
</organism>
<dbReference type="InterPro" id="IPR001845">
    <property type="entry name" value="HTH_ArsR_DNA-bd_dom"/>
</dbReference>